<dbReference type="GO" id="GO:0007424">
    <property type="term" value="P:open tracheal system development"/>
    <property type="evidence" value="ECO:0007669"/>
    <property type="project" value="UniProtKB-ARBA"/>
</dbReference>
<evidence type="ECO:0000256" key="5">
    <source>
        <dbReference type="ARBA" id="ARBA00022737"/>
    </source>
</evidence>
<protein>
    <submittedName>
        <fullName evidence="12">Protocadherin Fat 1</fullName>
    </submittedName>
</protein>
<dbReference type="InterPro" id="IPR020894">
    <property type="entry name" value="Cadherin_CS"/>
</dbReference>
<dbReference type="OrthoDB" id="6252479at2759"/>
<name>A0A087U343_STEMI</name>
<keyword evidence="4" id="KW-0732">Signal</keyword>
<dbReference type="EMBL" id="KK117929">
    <property type="protein sequence ID" value="KFM71782.1"/>
    <property type="molecule type" value="Genomic_DNA"/>
</dbReference>
<evidence type="ECO:0000256" key="2">
    <source>
        <dbReference type="ARBA" id="ARBA00022536"/>
    </source>
</evidence>
<keyword evidence="8" id="KW-0472">Membrane</keyword>
<evidence type="ECO:0000256" key="7">
    <source>
        <dbReference type="ARBA" id="ARBA00022989"/>
    </source>
</evidence>
<dbReference type="FunFam" id="2.60.40.60:FF:000013">
    <property type="entry name" value="Cadherin EGF LAG seven-pass G-type receptor"/>
    <property type="match status" value="1"/>
</dbReference>
<dbReference type="GO" id="GO:0030855">
    <property type="term" value="P:epithelial cell differentiation"/>
    <property type="evidence" value="ECO:0007669"/>
    <property type="project" value="UniProtKB-ARBA"/>
</dbReference>
<dbReference type="GO" id="GO:0007156">
    <property type="term" value="P:homophilic cell adhesion via plasma membrane adhesion molecules"/>
    <property type="evidence" value="ECO:0007669"/>
    <property type="project" value="InterPro"/>
</dbReference>
<feature type="non-terminal residue" evidence="12">
    <location>
        <position position="154"/>
    </location>
</feature>
<proteinExistence type="predicted"/>
<dbReference type="GO" id="GO:0005509">
    <property type="term" value="F:calcium ion binding"/>
    <property type="evidence" value="ECO:0007669"/>
    <property type="project" value="UniProtKB-UniRule"/>
</dbReference>
<dbReference type="SUPFAM" id="SSF49313">
    <property type="entry name" value="Cadherin-like"/>
    <property type="match status" value="1"/>
</dbReference>
<sequence>MLTVTVRDNGTPSQRSFARIIVNVHDENDHHPEFLAASFESQVYETATLGTSVTRILAVDKDKGKNAQMHFSIASGNIGNAFSIEPTLGILLIAKQLNRQVMPEYFLVVRAADKGTPSLNSTVTVHIVITVANNAPPKFDHRDYIVELFENEKP</sequence>
<evidence type="ECO:0000256" key="8">
    <source>
        <dbReference type="ARBA" id="ARBA00023136"/>
    </source>
</evidence>
<comment type="subcellular location">
    <subcellularLocation>
        <location evidence="1">Membrane</location>
    </subcellularLocation>
</comment>
<dbReference type="CDD" id="cd11304">
    <property type="entry name" value="Cadherin_repeat"/>
    <property type="match status" value="2"/>
</dbReference>
<evidence type="ECO:0000256" key="4">
    <source>
        <dbReference type="ARBA" id="ARBA00022729"/>
    </source>
</evidence>
<keyword evidence="13" id="KW-1185">Reference proteome</keyword>
<dbReference type="InterPro" id="IPR015919">
    <property type="entry name" value="Cadherin-like_sf"/>
</dbReference>
<gene>
    <name evidence="12" type="ORF">X975_01969</name>
</gene>
<dbReference type="GO" id="GO:0005886">
    <property type="term" value="C:plasma membrane"/>
    <property type="evidence" value="ECO:0007669"/>
    <property type="project" value="InterPro"/>
</dbReference>
<feature type="domain" description="Cadherin" evidence="11">
    <location>
        <begin position="2"/>
        <end position="34"/>
    </location>
</feature>
<evidence type="ECO:0000256" key="6">
    <source>
        <dbReference type="ARBA" id="ARBA00022837"/>
    </source>
</evidence>
<dbReference type="STRING" id="407821.A0A087U343"/>
<keyword evidence="7" id="KW-1133">Transmembrane helix</keyword>
<dbReference type="OMA" id="HRDYIVE"/>
<dbReference type="PANTHER" id="PTHR24026">
    <property type="entry name" value="FAT ATYPICAL CADHERIN-RELATED"/>
    <property type="match status" value="1"/>
</dbReference>
<dbReference type="AlphaFoldDB" id="A0A087U343"/>
<dbReference type="Proteomes" id="UP000054359">
    <property type="component" value="Unassembled WGS sequence"/>
</dbReference>
<reference evidence="12 13" key="1">
    <citation type="submission" date="2013-11" db="EMBL/GenBank/DDBJ databases">
        <title>Genome sequencing of Stegodyphus mimosarum.</title>
        <authorList>
            <person name="Bechsgaard J."/>
        </authorList>
    </citation>
    <scope>NUCLEOTIDE SEQUENCE [LARGE SCALE GENOMIC DNA]</scope>
</reference>
<evidence type="ECO:0000256" key="10">
    <source>
        <dbReference type="PROSITE-ProRule" id="PRU00043"/>
    </source>
</evidence>
<dbReference type="Gene3D" id="2.60.40.60">
    <property type="entry name" value="Cadherins"/>
    <property type="match status" value="2"/>
</dbReference>
<keyword evidence="3" id="KW-0812">Transmembrane</keyword>
<feature type="domain" description="Cadherin" evidence="11">
    <location>
        <begin position="35"/>
        <end position="139"/>
    </location>
</feature>
<keyword evidence="5" id="KW-0677">Repeat</keyword>
<dbReference type="InterPro" id="IPR002126">
    <property type="entry name" value="Cadherin-like_dom"/>
</dbReference>
<dbReference type="PROSITE" id="PS50268">
    <property type="entry name" value="CADHERIN_2"/>
    <property type="match status" value="2"/>
</dbReference>
<dbReference type="PRINTS" id="PR00205">
    <property type="entry name" value="CADHERIN"/>
</dbReference>
<accession>A0A087U343</accession>
<evidence type="ECO:0000256" key="9">
    <source>
        <dbReference type="ARBA" id="ARBA00023157"/>
    </source>
</evidence>
<dbReference type="GO" id="GO:0001736">
    <property type="term" value="P:establishment of planar polarity"/>
    <property type="evidence" value="ECO:0007669"/>
    <property type="project" value="UniProtKB-ARBA"/>
</dbReference>
<keyword evidence="9" id="KW-1015">Disulfide bond</keyword>
<organism evidence="12 13">
    <name type="scientific">Stegodyphus mimosarum</name>
    <name type="common">African social velvet spider</name>
    <dbReference type="NCBI Taxonomy" id="407821"/>
    <lineage>
        <taxon>Eukaryota</taxon>
        <taxon>Metazoa</taxon>
        <taxon>Ecdysozoa</taxon>
        <taxon>Arthropoda</taxon>
        <taxon>Chelicerata</taxon>
        <taxon>Arachnida</taxon>
        <taxon>Araneae</taxon>
        <taxon>Araneomorphae</taxon>
        <taxon>Entelegynae</taxon>
        <taxon>Eresoidea</taxon>
        <taxon>Eresidae</taxon>
        <taxon>Stegodyphus</taxon>
    </lineage>
</organism>
<dbReference type="Pfam" id="PF00028">
    <property type="entry name" value="Cadherin"/>
    <property type="match status" value="1"/>
</dbReference>
<evidence type="ECO:0000259" key="11">
    <source>
        <dbReference type="PROSITE" id="PS50268"/>
    </source>
</evidence>
<evidence type="ECO:0000256" key="1">
    <source>
        <dbReference type="ARBA" id="ARBA00004370"/>
    </source>
</evidence>
<evidence type="ECO:0000256" key="3">
    <source>
        <dbReference type="ARBA" id="ARBA00022692"/>
    </source>
</evidence>
<keyword evidence="6 10" id="KW-0106">Calcium</keyword>
<dbReference type="PROSITE" id="PS00232">
    <property type="entry name" value="CADHERIN_1"/>
    <property type="match status" value="1"/>
</dbReference>
<dbReference type="SMART" id="SM00112">
    <property type="entry name" value="CA"/>
    <property type="match status" value="1"/>
</dbReference>
<keyword evidence="2" id="KW-0245">EGF-like domain</keyword>
<evidence type="ECO:0000313" key="12">
    <source>
        <dbReference type="EMBL" id="KFM71782.1"/>
    </source>
</evidence>
<evidence type="ECO:0000313" key="13">
    <source>
        <dbReference type="Proteomes" id="UP000054359"/>
    </source>
</evidence>
<dbReference type="PANTHER" id="PTHR24026:SF125">
    <property type="entry name" value="FAT-LIKE CADHERIN-RELATED TUMOR SUPPRESSOR HOMOLOG"/>
    <property type="match status" value="1"/>
</dbReference>